<protein>
    <recommendedName>
        <fullName evidence="3">6-phosphofructokinase</fullName>
    </recommendedName>
</protein>
<gene>
    <name evidence="1" type="ordered locus">PM0067</name>
</gene>
<evidence type="ECO:0008006" key="3">
    <source>
        <dbReference type="Google" id="ProtNLM"/>
    </source>
</evidence>
<proteinExistence type="predicted"/>
<dbReference type="EMBL" id="AE004439">
    <property type="protein sequence ID" value="AAK02151.1"/>
    <property type="molecule type" value="Genomic_DNA"/>
</dbReference>
<evidence type="ECO:0000313" key="2">
    <source>
        <dbReference type="Proteomes" id="UP000000809"/>
    </source>
</evidence>
<dbReference type="Proteomes" id="UP000000809">
    <property type="component" value="Chromosome"/>
</dbReference>
<name>Q9CPH4_PASMU</name>
<accession>Q9CPH4</accession>
<sequence length="193" mass="22671">MWRNSMQKILFILTALIGLLLSGCASKPQLVAPQQITHNQHTYTLATQQDLGNLARFFYLEEGESVENWKSAVELLFDRNPMQVSLDDRIALRQRVYKNTGVKHFKLQQQQETLYSFVIYEPTVKNNDWQVDVAKGKSIVGCGFVQYQYSLKIPKSKKLRHMKNEKVIRYLKKYVVEKEMKHIKQVAWQWMCA</sequence>
<reference evidence="1 2" key="1">
    <citation type="journal article" date="2001" name="Proc. Natl. Acad. Sci. U.S.A.">
        <title>Complete genomic sequence of Pasteurella multocida Pm70.</title>
        <authorList>
            <person name="May B.J."/>
            <person name="Zhang Q."/>
            <person name="Li L.L."/>
            <person name="Paustian M.L."/>
            <person name="Whittam T.S."/>
            <person name="Kapur V."/>
        </authorList>
    </citation>
    <scope>NUCLEOTIDE SEQUENCE [LARGE SCALE GENOMIC DNA]</scope>
    <source>
        <strain evidence="1 2">Pm70</strain>
    </source>
</reference>
<keyword evidence="2" id="KW-1185">Reference proteome</keyword>
<dbReference type="STRING" id="272843.PM0067"/>
<dbReference type="PROSITE" id="PS51257">
    <property type="entry name" value="PROKAR_LIPOPROTEIN"/>
    <property type="match status" value="1"/>
</dbReference>
<dbReference type="KEGG" id="pmu:PM0067"/>
<dbReference type="AlphaFoldDB" id="Q9CPH4"/>
<organism evidence="1 2">
    <name type="scientific">Pasteurella multocida (strain Pm70)</name>
    <dbReference type="NCBI Taxonomy" id="272843"/>
    <lineage>
        <taxon>Bacteria</taxon>
        <taxon>Pseudomonadati</taxon>
        <taxon>Pseudomonadota</taxon>
        <taxon>Gammaproteobacteria</taxon>
        <taxon>Pasteurellales</taxon>
        <taxon>Pasteurellaceae</taxon>
        <taxon>Pasteurella</taxon>
    </lineage>
</organism>
<dbReference type="HOGENOM" id="CLU_121375_0_0_6"/>
<dbReference type="EnsemblBacteria" id="AAK02151">
    <property type="protein sequence ID" value="AAK02151"/>
    <property type="gene ID" value="PM0067"/>
</dbReference>
<evidence type="ECO:0000313" key="1">
    <source>
        <dbReference type="EMBL" id="AAK02151.1"/>
    </source>
</evidence>